<organism evidence="4 5">
    <name type="scientific">Roseovarius litorisediminis</name>
    <dbReference type="NCBI Taxonomy" id="1312363"/>
    <lineage>
        <taxon>Bacteria</taxon>
        <taxon>Pseudomonadati</taxon>
        <taxon>Pseudomonadota</taxon>
        <taxon>Alphaproteobacteria</taxon>
        <taxon>Rhodobacterales</taxon>
        <taxon>Roseobacteraceae</taxon>
        <taxon>Roseovarius</taxon>
    </lineage>
</organism>
<dbReference type="OrthoDB" id="280847at2"/>
<dbReference type="Pfam" id="PF01740">
    <property type="entry name" value="STAS"/>
    <property type="match status" value="1"/>
</dbReference>
<dbReference type="NCBIfam" id="TIGR00377">
    <property type="entry name" value="ant_ant_sig"/>
    <property type="match status" value="1"/>
</dbReference>
<dbReference type="GO" id="GO:0043856">
    <property type="term" value="F:anti-sigma factor antagonist activity"/>
    <property type="evidence" value="ECO:0007669"/>
    <property type="project" value="InterPro"/>
</dbReference>
<feature type="domain" description="STAS" evidence="3">
    <location>
        <begin position="3"/>
        <end position="112"/>
    </location>
</feature>
<sequence>MHTEVTHRATDTAMVIYVDGDLTTNTSPDVETEILEVIEGEGKHVVINVEKVNFIASTGLRVILALGKKLSGQGLKLTVCSMNPSTKSVFEMSGFTKLFPTYANEEEALQGL</sequence>
<dbReference type="InterPro" id="IPR002645">
    <property type="entry name" value="STAS_dom"/>
</dbReference>
<comment type="similarity">
    <text evidence="1 2">Belongs to the anti-sigma-factor antagonist family.</text>
</comment>
<name>A0A1Y5TRX6_9RHOB</name>
<dbReference type="InterPro" id="IPR036513">
    <property type="entry name" value="STAS_dom_sf"/>
</dbReference>
<dbReference type="CDD" id="cd07043">
    <property type="entry name" value="STAS_anti-anti-sigma_factors"/>
    <property type="match status" value="1"/>
</dbReference>
<protein>
    <recommendedName>
        <fullName evidence="2">Anti-sigma factor antagonist</fullName>
    </recommendedName>
</protein>
<dbReference type="RefSeq" id="WP_085894119.1">
    <property type="nucleotide sequence ID" value="NZ_FWFL01000023.1"/>
</dbReference>
<dbReference type="Gene3D" id="3.30.750.24">
    <property type="entry name" value="STAS domain"/>
    <property type="match status" value="1"/>
</dbReference>
<dbReference type="EMBL" id="FWFL01000023">
    <property type="protein sequence ID" value="SLN70845.1"/>
    <property type="molecule type" value="Genomic_DNA"/>
</dbReference>
<dbReference type="Proteomes" id="UP000193827">
    <property type="component" value="Unassembled WGS sequence"/>
</dbReference>
<keyword evidence="5" id="KW-1185">Reference proteome</keyword>
<dbReference type="PANTHER" id="PTHR33495">
    <property type="entry name" value="ANTI-SIGMA FACTOR ANTAGONIST TM_1081-RELATED-RELATED"/>
    <property type="match status" value="1"/>
</dbReference>
<dbReference type="SUPFAM" id="SSF52091">
    <property type="entry name" value="SpoIIaa-like"/>
    <property type="match status" value="1"/>
</dbReference>
<gene>
    <name evidence="4" type="primary">spoIIAA</name>
    <name evidence="4" type="ORF">PEL8287_03929</name>
</gene>
<proteinExistence type="inferred from homology"/>
<evidence type="ECO:0000259" key="3">
    <source>
        <dbReference type="PROSITE" id="PS50801"/>
    </source>
</evidence>
<reference evidence="4 5" key="1">
    <citation type="submission" date="2017-03" db="EMBL/GenBank/DDBJ databases">
        <authorList>
            <person name="Afonso C.L."/>
            <person name="Miller P.J."/>
            <person name="Scott M.A."/>
            <person name="Spackman E."/>
            <person name="Goraichik I."/>
            <person name="Dimitrov K.M."/>
            <person name="Suarez D.L."/>
            <person name="Swayne D.E."/>
        </authorList>
    </citation>
    <scope>NUCLEOTIDE SEQUENCE [LARGE SCALE GENOMIC DNA]</scope>
    <source>
        <strain evidence="4 5">CECT 8287</strain>
    </source>
</reference>
<evidence type="ECO:0000256" key="1">
    <source>
        <dbReference type="ARBA" id="ARBA00009013"/>
    </source>
</evidence>
<evidence type="ECO:0000256" key="2">
    <source>
        <dbReference type="RuleBase" id="RU003749"/>
    </source>
</evidence>
<dbReference type="PROSITE" id="PS50801">
    <property type="entry name" value="STAS"/>
    <property type="match status" value="1"/>
</dbReference>
<dbReference type="AlphaFoldDB" id="A0A1Y5TRX6"/>
<evidence type="ECO:0000313" key="5">
    <source>
        <dbReference type="Proteomes" id="UP000193827"/>
    </source>
</evidence>
<dbReference type="PANTHER" id="PTHR33495:SF2">
    <property type="entry name" value="ANTI-SIGMA FACTOR ANTAGONIST TM_1081-RELATED"/>
    <property type="match status" value="1"/>
</dbReference>
<accession>A0A1Y5TRX6</accession>
<dbReference type="InterPro" id="IPR003658">
    <property type="entry name" value="Anti-sigma_ant"/>
</dbReference>
<evidence type="ECO:0000313" key="4">
    <source>
        <dbReference type="EMBL" id="SLN70845.1"/>
    </source>
</evidence>